<evidence type="ECO:0000256" key="11">
    <source>
        <dbReference type="RuleBase" id="RU362127"/>
    </source>
</evidence>
<dbReference type="EMBL" id="FJOG01000014">
    <property type="protein sequence ID" value="CZR59594.1"/>
    <property type="molecule type" value="Genomic_DNA"/>
</dbReference>
<protein>
    <recommendedName>
        <fullName evidence="5 11">UDP-N-acetylglucosamine transferase subunit ALG14</fullName>
    </recommendedName>
    <alternativeName>
        <fullName evidence="10 11">Asparagine-linked glycosylation protein 14</fullName>
    </alternativeName>
</protein>
<dbReference type="GO" id="GO:0043541">
    <property type="term" value="C:UDP-N-acetylglucosamine transferase complex"/>
    <property type="evidence" value="ECO:0007669"/>
    <property type="project" value="TreeGrafter"/>
</dbReference>
<evidence type="ECO:0000256" key="4">
    <source>
        <dbReference type="ARBA" id="ARBA00011335"/>
    </source>
</evidence>
<dbReference type="OrthoDB" id="17098at2759"/>
<evidence type="ECO:0000256" key="2">
    <source>
        <dbReference type="ARBA" id="ARBA00004590"/>
    </source>
</evidence>
<dbReference type="Pfam" id="PF08660">
    <property type="entry name" value="Alg14"/>
    <property type="match status" value="1"/>
</dbReference>
<comment type="subunit">
    <text evidence="4 11">Heterodimer with ALG13 to form a functional enzyme.</text>
</comment>
<keyword evidence="9 11" id="KW-0472">Membrane</keyword>
<dbReference type="Proteomes" id="UP000184330">
    <property type="component" value="Unassembled WGS sequence"/>
</dbReference>
<dbReference type="PANTHER" id="PTHR12154">
    <property type="entry name" value="GLYCOSYL TRANSFERASE-RELATED"/>
    <property type="match status" value="1"/>
</dbReference>
<dbReference type="InterPro" id="IPR013969">
    <property type="entry name" value="Oligosacch_biosynth_Alg14"/>
</dbReference>
<name>A0A1L7X3J8_9HELO</name>
<keyword evidence="7 11" id="KW-0256">Endoplasmic reticulum</keyword>
<gene>
    <name evidence="11" type="primary">ALG14</name>
    <name evidence="12" type="ORF">PAC_09488</name>
</gene>
<evidence type="ECO:0000256" key="7">
    <source>
        <dbReference type="ARBA" id="ARBA00022824"/>
    </source>
</evidence>
<feature type="transmembrane region" description="Helical" evidence="11">
    <location>
        <begin position="6"/>
        <end position="28"/>
    </location>
</feature>
<keyword evidence="8 11" id="KW-1133">Transmembrane helix</keyword>
<keyword evidence="13" id="KW-1185">Reference proteome</keyword>
<evidence type="ECO:0000313" key="13">
    <source>
        <dbReference type="Proteomes" id="UP000184330"/>
    </source>
</evidence>
<evidence type="ECO:0000256" key="9">
    <source>
        <dbReference type="ARBA" id="ARBA00023136"/>
    </source>
</evidence>
<evidence type="ECO:0000313" key="12">
    <source>
        <dbReference type="EMBL" id="CZR59594.1"/>
    </source>
</evidence>
<dbReference type="GO" id="GO:0004577">
    <property type="term" value="F:N-acetylglucosaminyldiphosphodolichol N-acetylglucosaminyltransferase activity"/>
    <property type="evidence" value="ECO:0007669"/>
    <property type="project" value="TreeGrafter"/>
</dbReference>
<evidence type="ECO:0000256" key="1">
    <source>
        <dbReference type="ARBA" id="ARBA00004389"/>
    </source>
</evidence>
<accession>A0A1L7X3J8</accession>
<evidence type="ECO:0000256" key="5">
    <source>
        <dbReference type="ARBA" id="ARBA00017467"/>
    </source>
</evidence>
<proteinExistence type="inferred from homology"/>
<keyword evidence="6 11" id="KW-0812">Transmembrane</keyword>
<dbReference type="GO" id="GO:0006488">
    <property type="term" value="P:dolichol-linked oligosaccharide biosynthetic process"/>
    <property type="evidence" value="ECO:0007669"/>
    <property type="project" value="InterPro"/>
</dbReference>
<organism evidence="12 13">
    <name type="scientific">Phialocephala subalpina</name>
    <dbReference type="NCBI Taxonomy" id="576137"/>
    <lineage>
        <taxon>Eukaryota</taxon>
        <taxon>Fungi</taxon>
        <taxon>Dikarya</taxon>
        <taxon>Ascomycota</taxon>
        <taxon>Pezizomycotina</taxon>
        <taxon>Leotiomycetes</taxon>
        <taxon>Helotiales</taxon>
        <taxon>Mollisiaceae</taxon>
        <taxon>Phialocephala</taxon>
        <taxon>Phialocephala fortinii species complex</taxon>
    </lineage>
</organism>
<evidence type="ECO:0000256" key="8">
    <source>
        <dbReference type="ARBA" id="ARBA00022989"/>
    </source>
</evidence>
<evidence type="ECO:0000256" key="10">
    <source>
        <dbReference type="ARBA" id="ARBA00032062"/>
    </source>
</evidence>
<dbReference type="AlphaFoldDB" id="A0A1L7X3J8"/>
<sequence>MSLPALRLITSALFLIITTIFLRATYILSRRQQKPSPKTGPSHILIVLGSGGHTAEMMSLLRDLDPKRYFHRTYIVSSGDNFSQNKAGEVERTIQTKFRSETKGKEKGRVSEEGMVDSETGIWEVRVVPRARKIHQPLFTTPLSSLWCLLNCFYALYGSSRSSKVAKGQYPDVIVTNGPATAVIVILSAKVLQFFGVAPLEKLKIVYVESWARVRSLSLSGRILLGWGVCDRFLVQWEGLARRLNGNGTRKRVDWEGFLVG</sequence>
<comment type="subcellular location">
    <subcellularLocation>
        <location evidence="1 11">Endoplasmic reticulum membrane</location>
        <topology evidence="1 11">Single-pass membrane protein</topology>
    </subcellularLocation>
    <subcellularLocation>
        <location evidence="2">Nucleus membrane</location>
        <topology evidence="2">Single-pass membrane protein</topology>
    </subcellularLocation>
</comment>
<dbReference type="Gene3D" id="3.40.50.2000">
    <property type="entry name" value="Glycogen Phosphorylase B"/>
    <property type="match status" value="1"/>
</dbReference>
<evidence type="ECO:0000256" key="3">
    <source>
        <dbReference type="ARBA" id="ARBA00009731"/>
    </source>
</evidence>
<dbReference type="GO" id="GO:0031965">
    <property type="term" value="C:nuclear membrane"/>
    <property type="evidence" value="ECO:0007669"/>
    <property type="project" value="UniProtKB-SubCell"/>
</dbReference>
<dbReference type="PANTHER" id="PTHR12154:SF4">
    <property type="entry name" value="UDP-N-ACETYLGLUCOSAMINE TRANSFERASE SUBUNIT ALG14 HOMOLOG"/>
    <property type="match status" value="1"/>
</dbReference>
<dbReference type="STRING" id="576137.A0A1L7X3J8"/>
<comment type="similarity">
    <text evidence="3 11">Belongs to the ALG14 family.</text>
</comment>
<comment type="function">
    <text evidence="11">Involved in protein N-glycosylation. Essential for the second step of the dolichol-linked oligosaccharide pathway. Anchors the catalytic subunit ALG13 to the ER.</text>
</comment>
<evidence type="ECO:0000256" key="6">
    <source>
        <dbReference type="ARBA" id="ARBA00022692"/>
    </source>
</evidence>
<reference evidence="12 13" key="1">
    <citation type="submission" date="2016-03" db="EMBL/GenBank/DDBJ databases">
        <authorList>
            <person name="Ploux O."/>
        </authorList>
    </citation>
    <scope>NUCLEOTIDE SEQUENCE [LARGE SCALE GENOMIC DNA]</scope>
    <source>
        <strain evidence="12 13">UAMH 11012</strain>
    </source>
</reference>